<name>A0AAN7AIG8_9PEZI</name>
<dbReference type="PANTHER" id="PTHR33365:SF4">
    <property type="entry name" value="CYCLOCHLOROTINE BIOSYNTHESIS PROTEIN O"/>
    <property type="match status" value="1"/>
</dbReference>
<evidence type="ECO:0000256" key="9">
    <source>
        <dbReference type="SAM" id="SignalP"/>
    </source>
</evidence>
<reference evidence="10" key="1">
    <citation type="journal article" date="2023" name="Mol. Phylogenet. Evol.">
        <title>Genome-scale phylogeny and comparative genomics of the fungal order Sordariales.</title>
        <authorList>
            <person name="Hensen N."/>
            <person name="Bonometti L."/>
            <person name="Westerberg I."/>
            <person name="Brannstrom I.O."/>
            <person name="Guillou S."/>
            <person name="Cros-Aarteil S."/>
            <person name="Calhoun S."/>
            <person name="Haridas S."/>
            <person name="Kuo A."/>
            <person name="Mondo S."/>
            <person name="Pangilinan J."/>
            <person name="Riley R."/>
            <person name="LaButti K."/>
            <person name="Andreopoulos B."/>
            <person name="Lipzen A."/>
            <person name="Chen C."/>
            <person name="Yan M."/>
            <person name="Daum C."/>
            <person name="Ng V."/>
            <person name="Clum A."/>
            <person name="Steindorff A."/>
            <person name="Ohm R.A."/>
            <person name="Martin F."/>
            <person name="Silar P."/>
            <person name="Natvig D.O."/>
            <person name="Lalanne C."/>
            <person name="Gautier V."/>
            <person name="Ament-Velasquez S.L."/>
            <person name="Kruys A."/>
            <person name="Hutchinson M.I."/>
            <person name="Powell A.J."/>
            <person name="Barry K."/>
            <person name="Miller A.N."/>
            <person name="Grigoriev I.V."/>
            <person name="Debuchy R."/>
            <person name="Gladieux P."/>
            <person name="Hiltunen Thoren M."/>
            <person name="Johannesson H."/>
        </authorList>
    </citation>
    <scope>NUCLEOTIDE SEQUENCE</scope>
    <source>
        <strain evidence="10">PSN309</strain>
    </source>
</reference>
<dbReference type="EMBL" id="MU864407">
    <property type="protein sequence ID" value="KAK4187192.1"/>
    <property type="molecule type" value="Genomic_DNA"/>
</dbReference>
<evidence type="ECO:0000313" key="11">
    <source>
        <dbReference type="Proteomes" id="UP001302126"/>
    </source>
</evidence>
<gene>
    <name evidence="10" type="ORF">QBC35DRAFT_385334</name>
</gene>
<organism evidence="10 11">
    <name type="scientific">Podospora australis</name>
    <dbReference type="NCBI Taxonomy" id="1536484"/>
    <lineage>
        <taxon>Eukaryota</taxon>
        <taxon>Fungi</taxon>
        <taxon>Dikarya</taxon>
        <taxon>Ascomycota</taxon>
        <taxon>Pezizomycotina</taxon>
        <taxon>Sordariomycetes</taxon>
        <taxon>Sordariomycetidae</taxon>
        <taxon>Sordariales</taxon>
        <taxon>Podosporaceae</taxon>
        <taxon>Podospora</taxon>
    </lineage>
</organism>
<protein>
    <submittedName>
        <fullName evidence="10">Uncharacterized protein</fullName>
    </submittedName>
</protein>
<evidence type="ECO:0000256" key="5">
    <source>
        <dbReference type="ARBA" id="ARBA00023026"/>
    </source>
</evidence>
<feature type="non-terminal residue" evidence="10">
    <location>
        <position position="1"/>
    </location>
</feature>
<dbReference type="Proteomes" id="UP001302126">
    <property type="component" value="Unassembled WGS sequence"/>
</dbReference>
<evidence type="ECO:0000256" key="4">
    <source>
        <dbReference type="ARBA" id="ARBA00022989"/>
    </source>
</evidence>
<proteinExistence type="inferred from homology"/>
<evidence type="ECO:0000256" key="7">
    <source>
        <dbReference type="ARBA" id="ARBA00023180"/>
    </source>
</evidence>
<dbReference type="Pfam" id="PF11807">
    <property type="entry name" value="UstYa"/>
    <property type="match status" value="1"/>
</dbReference>
<dbReference type="InterPro" id="IPR021765">
    <property type="entry name" value="UstYa-like"/>
</dbReference>
<keyword evidence="9" id="KW-0732">Signal</keyword>
<keyword evidence="7" id="KW-0325">Glycoprotein</keyword>
<dbReference type="GO" id="GO:0016020">
    <property type="term" value="C:membrane"/>
    <property type="evidence" value="ECO:0007669"/>
    <property type="project" value="UniProtKB-SubCell"/>
</dbReference>
<keyword evidence="4" id="KW-1133">Transmembrane helix</keyword>
<keyword evidence="3" id="KW-0812">Transmembrane</keyword>
<dbReference type="AlphaFoldDB" id="A0AAN7AIG8"/>
<evidence type="ECO:0000313" key="10">
    <source>
        <dbReference type="EMBL" id="KAK4187192.1"/>
    </source>
</evidence>
<reference evidence="10" key="2">
    <citation type="submission" date="2023-05" db="EMBL/GenBank/DDBJ databases">
        <authorList>
            <consortium name="Lawrence Berkeley National Laboratory"/>
            <person name="Steindorff A."/>
            <person name="Hensen N."/>
            <person name="Bonometti L."/>
            <person name="Westerberg I."/>
            <person name="Brannstrom I.O."/>
            <person name="Guillou S."/>
            <person name="Cros-Aarteil S."/>
            <person name="Calhoun S."/>
            <person name="Haridas S."/>
            <person name="Kuo A."/>
            <person name="Mondo S."/>
            <person name="Pangilinan J."/>
            <person name="Riley R."/>
            <person name="Labutti K."/>
            <person name="Andreopoulos B."/>
            <person name="Lipzen A."/>
            <person name="Chen C."/>
            <person name="Yanf M."/>
            <person name="Daum C."/>
            <person name="Ng V."/>
            <person name="Clum A."/>
            <person name="Ohm R."/>
            <person name="Martin F."/>
            <person name="Silar P."/>
            <person name="Natvig D."/>
            <person name="Lalanne C."/>
            <person name="Gautier V."/>
            <person name="Ament-Velasquez S.L."/>
            <person name="Kruys A."/>
            <person name="Hutchinson M.I."/>
            <person name="Powell A.J."/>
            <person name="Barry K."/>
            <person name="Miller A.N."/>
            <person name="Grigoriev I.V."/>
            <person name="Debuchy R."/>
            <person name="Gladieux P."/>
            <person name="Thoren M.H."/>
            <person name="Johannesson H."/>
        </authorList>
    </citation>
    <scope>NUCLEOTIDE SEQUENCE</scope>
    <source>
        <strain evidence="10">PSN309</strain>
    </source>
</reference>
<comment type="subcellular location">
    <subcellularLocation>
        <location evidence="1">Membrane</location>
        <topology evidence="1">Single-pass membrane protein</topology>
    </subcellularLocation>
</comment>
<feature type="signal peptide" evidence="9">
    <location>
        <begin position="1"/>
        <end position="22"/>
    </location>
</feature>
<dbReference type="PANTHER" id="PTHR33365">
    <property type="entry name" value="YALI0B05434P"/>
    <property type="match status" value="1"/>
</dbReference>
<evidence type="ECO:0000256" key="6">
    <source>
        <dbReference type="ARBA" id="ARBA00023136"/>
    </source>
</evidence>
<dbReference type="GO" id="GO:0043386">
    <property type="term" value="P:mycotoxin biosynthetic process"/>
    <property type="evidence" value="ECO:0007669"/>
    <property type="project" value="InterPro"/>
</dbReference>
<accession>A0AAN7AIG8</accession>
<evidence type="ECO:0000256" key="8">
    <source>
        <dbReference type="ARBA" id="ARBA00035112"/>
    </source>
</evidence>
<evidence type="ECO:0000256" key="2">
    <source>
        <dbReference type="ARBA" id="ARBA00004685"/>
    </source>
</evidence>
<sequence length="167" mass="18459">VFLVSPLINFIALLRILTKSTTDHLLLTYSPAYPAIAYEKVVFSSAFGIESSPFQGEPSPATDKLWADLYDFGISRISTEEARPMHNKTLPIPDKEGGYIVQLAVFHQLHCLASLPKNLIRKGICGGVDMSNVDDSMGIEHIDHCIDMLRQSLMVSTPKDEMTAKHG</sequence>
<feature type="chain" id="PRO_5042894721" evidence="9">
    <location>
        <begin position="23"/>
        <end position="167"/>
    </location>
</feature>
<comment type="caution">
    <text evidence="10">The sequence shown here is derived from an EMBL/GenBank/DDBJ whole genome shotgun (WGS) entry which is preliminary data.</text>
</comment>
<comment type="pathway">
    <text evidence="2">Mycotoxin biosynthesis.</text>
</comment>
<evidence type="ECO:0000256" key="1">
    <source>
        <dbReference type="ARBA" id="ARBA00004167"/>
    </source>
</evidence>
<comment type="similarity">
    <text evidence="8">Belongs to the ustYa family.</text>
</comment>
<keyword evidence="11" id="KW-1185">Reference proteome</keyword>
<keyword evidence="6" id="KW-0472">Membrane</keyword>
<evidence type="ECO:0000256" key="3">
    <source>
        <dbReference type="ARBA" id="ARBA00022692"/>
    </source>
</evidence>
<keyword evidence="5" id="KW-0843">Virulence</keyword>